<feature type="compositionally biased region" description="Polar residues" evidence="4">
    <location>
        <begin position="339"/>
        <end position="349"/>
    </location>
</feature>
<gene>
    <name evidence="6" type="ORF">HIM_04398</name>
</gene>
<evidence type="ECO:0000256" key="3">
    <source>
        <dbReference type="ARBA" id="ARBA00023180"/>
    </source>
</evidence>
<evidence type="ECO:0000256" key="4">
    <source>
        <dbReference type="SAM" id="MobiDB-lite"/>
    </source>
</evidence>
<dbReference type="OrthoDB" id="536881at2759"/>
<dbReference type="EMBL" id="KQ030512">
    <property type="protein sequence ID" value="KJZ76316.1"/>
    <property type="molecule type" value="Genomic_DNA"/>
</dbReference>
<dbReference type="Proteomes" id="UP000054481">
    <property type="component" value="Unassembled WGS sequence"/>
</dbReference>
<dbReference type="SUPFAM" id="SSF52058">
    <property type="entry name" value="L domain-like"/>
    <property type="match status" value="1"/>
</dbReference>
<comment type="subcellular location">
    <subcellularLocation>
        <location evidence="1">Cell envelope</location>
    </subcellularLocation>
</comment>
<feature type="chain" id="PRO_5002525873" description="Protein ecm33" evidence="5">
    <location>
        <begin position="21"/>
        <end position="386"/>
    </location>
</feature>
<accession>A0A0F7ZLF0</accession>
<evidence type="ECO:0000256" key="1">
    <source>
        <dbReference type="ARBA" id="ARBA00004196"/>
    </source>
</evidence>
<dbReference type="InterPro" id="IPR051648">
    <property type="entry name" value="CWI-Assembly_Regulator"/>
</dbReference>
<dbReference type="PANTHER" id="PTHR31018:SF3">
    <property type="entry name" value="RECEPTOR PROTEIN-TYROSINE KINASE"/>
    <property type="match status" value="1"/>
</dbReference>
<reference evidence="6 7" key="1">
    <citation type="journal article" date="2014" name="Genome Biol. Evol.">
        <title>Comparative genomics and transcriptomics analyses reveal divergent lifestyle features of nematode endoparasitic fungus Hirsutella minnesotensis.</title>
        <authorList>
            <person name="Lai Y."/>
            <person name="Liu K."/>
            <person name="Zhang X."/>
            <person name="Zhang X."/>
            <person name="Li K."/>
            <person name="Wang N."/>
            <person name="Shu C."/>
            <person name="Wu Y."/>
            <person name="Wang C."/>
            <person name="Bushley K.E."/>
            <person name="Xiang M."/>
            <person name="Liu X."/>
        </authorList>
    </citation>
    <scope>NUCLEOTIDE SEQUENCE [LARGE SCALE GENOMIC DNA]</scope>
    <source>
        <strain evidence="6 7">3608</strain>
    </source>
</reference>
<feature type="region of interest" description="Disordered" evidence="4">
    <location>
        <begin position="336"/>
        <end position="359"/>
    </location>
</feature>
<dbReference type="GO" id="GO:0009277">
    <property type="term" value="C:fungal-type cell wall"/>
    <property type="evidence" value="ECO:0007669"/>
    <property type="project" value="TreeGrafter"/>
</dbReference>
<dbReference type="GO" id="GO:0009986">
    <property type="term" value="C:cell surface"/>
    <property type="evidence" value="ECO:0007669"/>
    <property type="project" value="TreeGrafter"/>
</dbReference>
<evidence type="ECO:0000256" key="5">
    <source>
        <dbReference type="SAM" id="SignalP"/>
    </source>
</evidence>
<evidence type="ECO:0000313" key="7">
    <source>
        <dbReference type="Proteomes" id="UP000054481"/>
    </source>
</evidence>
<keyword evidence="7" id="KW-1185">Reference proteome</keyword>
<name>A0A0F7ZLF0_9HYPO</name>
<feature type="signal peptide" evidence="5">
    <location>
        <begin position="1"/>
        <end position="20"/>
    </location>
</feature>
<evidence type="ECO:0008006" key="8">
    <source>
        <dbReference type="Google" id="ProtNLM"/>
    </source>
</evidence>
<dbReference type="AlphaFoldDB" id="A0A0F7ZLF0"/>
<dbReference type="GO" id="GO:0031505">
    <property type="term" value="P:fungal-type cell wall organization"/>
    <property type="evidence" value="ECO:0007669"/>
    <property type="project" value="TreeGrafter"/>
</dbReference>
<protein>
    <recommendedName>
        <fullName evidence="8">Protein ecm33</fullName>
    </recommendedName>
</protein>
<keyword evidence="2 5" id="KW-0732">Signal</keyword>
<organism evidence="6 7">
    <name type="scientific">Hirsutella minnesotensis 3608</name>
    <dbReference type="NCBI Taxonomy" id="1043627"/>
    <lineage>
        <taxon>Eukaryota</taxon>
        <taxon>Fungi</taxon>
        <taxon>Dikarya</taxon>
        <taxon>Ascomycota</taxon>
        <taxon>Pezizomycotina</taxon>
        <taxon>Sordariomycetes</taxon>
        <taxon>Hypocreomycetidae</taxon>
        <taxon>Hypocreales</taxon>
        <taxon>Ophiocordycipitaceae</taxon>
        <taxon>Hirsutella</taxon>
    </lineage>
</organism>
<evidence type="ECO:0000256" key="2">
    <source>
        <dbReference type="ARBA" id="ARBA00022729"/>
    </source>
</evidence>
<keyword evidence="3" id="KW-0325">Glycoprotein</keyword>
<sequence>MRSVAILSAILATGASVVSAVTTCTEEIKVSEPTPTIDCEVVDANIVVDEALSGSLSLQGPKQLRKDLIIRNATKLIGISSSSINSVAGTLELTGLQLLSSFNMQSLTQVGNLKLQNLPQLSGMTLGSEGVTKAKSIVITDTFISDLSGLNIDQADTIDISNNGKLTMFNSVLSNVTTFKLTNNGNNMQVNMSNLEFAKEIQFRQVKSFDAPALNRVGSIKFNDSPELLSVSANNLTNIDASLTLINNKKLSELSFKSLVTIKGDLTVQNNTALEQIDGFPKVATVGAILLRGNFKNVSMPRLNDVQGSATASSTTDISTFCEFFDGLKKDGKIRGKESCTSNNKNANEGGSGGTSGNKQEDAAGVISVNTALLGLAAFAAFAQLL</sequence>
<proteinExistence type="predicted"/>
<dbReference type="GO" id="GO:0005886">
    <property type="term" value="C:plasma membrane"/>
    <property type="evidence" value="ECO:0007669"/>
    <property type="project" value="TreeGrafter"/>
</dbReference>
<evidence type="ECO:0000313" key="6">
    <source>
        <dbReference type="EMBL" id="KJZ76316.1"/>
    </source>
</evidence>
<dbReference type="PANTHER" id="PTHR31018">
    <property type="entry name" value="SPORULATION-SPECIFIC PROTEIN-RELATED"/>
    <property type="match status" value="1"/>
</dbReference>